<gene>
    <name evidence="1" type="ORF">HND93_04780</name>
</gene>
<accession>A0ABX2T4K0</accession>
<comment type="caution">
    <text evidence="1">The sequence shown here is derived from an EMBL/GenBank/DDBJ whole genome shotgun (WGS) entry which is preliminary data.</text>
</comment>
<keyword evidence="2" id="KW-1185">Reference proteome</keyword>
<reference evidence="1 2" key="1">
    <citation type="submission" date="2020-05" db="EMBL/GenBank/DDBJ databases">
        <title>Azospirillum oleiclasticum sp. nov, a nitrogen-fixing and heavy crude oil-emulsifying bacterium isolated from the crude oil of Yumen Oilfield.</title>
        <authorList>
            <person name="Wu D."/>
            <person name="Cai M."/>
            <person name="Zhang X."/>
        </authorList>
    </citation>
    <scope>NUCLEOTIDE SEQUENCE [LARGE SCALE GENOMIC DNA]</scope>
    <source>
        <strain evidence="1 2">ROY-1-1-2</strain>
    </source>
</reference>
<dbReference type="EMBL" id="JABFDB010000001">
    <property type="protein sequence ID" value="NYZ19017.1"/>
    <property type="molecule type" value="Genomic_DNA"/>
</dbReference>
<dbReference type="Proteomes" id="UP000584642">
    <property type="component" value="Unassembled WGS sequence"/>
</dbReference>
<name>A0ABX2T4K0_9PROT</name>
<protein>
    <submittedName>
        <fullName evidence="1">Uncharacterized protein</fullName>
    </submittedName>
</protein>
<evidence type="ECO:0000313" key="2">
    <source>
        <dbReference type="Proteomes" id="UP000584642"/>
    </source>
</evidence>
<proteinExistence type="predicted"/>
<organism evidence="1 2">
    <name type="scientific">Azospirillum oleiclasticum</name>
    <dbReference type="NCBI Taxonomy" id="2735135"/>
    <lineage>
        <taxon>Bacteria</taxon>
        <taxon>Pseudomonadati</taxon>
        <taxon>Pseudomonadota</taxon>
        <taxon>Alphaproteobacteria</taxon>
        <taxon>Rhodospirillales</taxon>
        <taxon>Azospirillaceae</taxon>
        <taxon>Azospirillum</taxon>
    </lineage>
</organism>
<evidence type="ECO:0000313" key="1">
    <source>
        <dbReference type="EMBL" id="NYZ19017.1"/>
    </source>
</evidence>
<dbReference type="RefSeq" id="WP_180280703.1">
    <property type="nucleotide sequence ID" value="NZ_JABFDB010000001.1"/>
</dbReference>
<sequence length="370" mass="42503">MTGGSSVSFHVLQLSQGIEPEKLLFKTAALNNCIVFKYPNFNDELDSAAESSEDMLPSEVFVRPIETGLYVPHTTTAPRAGGYAVYMRGKNYKAVLDELFGIDMASQEEATLHDLAVLDAIDSIPSLDAFLLKIGFEAERLSIDPRYLKINEDEEAQIRLLIGGRIEPIIRKALGIPEGVGQRIERFLQAIWHTDMPEARLFVTAFGIEQSEAEPVFGAWKGITFYEYQLRRLAPPIRNIVKWLKSPDCLPIDLRAHKMFETNLLMYIEKVGKQIEGALNDIRSILGEYETCFRTFMEGNPHPFREFLRTVRQKYWLMGYCISALNSLVHTYSRFMRQAVDKKLFFESMYDMLRQFDVALDRRREQRAAF</sequence>